<evidence type="ECO:0000256" key="4">
    <source>
        <dbReference type="ARBA" id="ARBA00013185"/>
    </source>
</evidence>
<comment type="catalytic activity">
    <reaction evidence="1 8">
        <text>alpha-D-glucose = beta-D-glucose</text>
        <dbReference type="Rhea" id="RHEA:10264"/>
        <dbReference type="ChEBI" id="CHEBI:15903"/>
        <dbReference type="ChEBI" id="CHEBI:17925"/>
        <dbReference type="EC" id="5.1.3.3"/>
    </reaction>
</comment>
<dbReference type="EC" id="5.1.3.3" evidence="4 8"/>
<keyword evidence="13" id="KW-1185">Reference proteome</keyword>
<dbReference type="GO" id="GO:0030246">
    <property type="term" value="F:carbohydrate binding"/>
    <property type="evidence" value="ECO:0007669"/>
    <property type="project" value="InterPro"/>
</dbReference>
<feature type="binding site" evidence="11">
    <location>
        <begin position="85"/>
        <end position="86"/>
    </location>
    <ligand>
        <name>beta-D-galactose</name>
        <dbReference type="ChEBI" id="CHEBI:27667"/>
    </ligand>
</feature>
<evidence type="ECO:0000256" key="6">
    <source>
        <dbReference type="ARBA" id="ARBA00023235"/>
    </source>
</evidence>
<dbReference type="GO" id="GO:0005737">
    <property type="term" value="C:cytoplasm"/>
    <property type="evidence" value="ECO:0007669"/>
    <property type="project" value="TreeGrafter"/>
</dbReference>
<dbReference type="EMBL" id="PVZF01000007">
    <property type="protein sequence ID" value="PRY14033.1"/>
    <property type="molecule type" value="Genomic_DNA"/>
</dbReference>
<dbReference type="Proteomes" id="UP000238083">
    <property type="component" value="Unassembled WGS sequence"/>
</dbReference>
<dbReference type="InterPro" id="IPR018052">
    <property type="entry name" value="Ald1_epimerase_CS"/>
</dbReference>
<dbReference type="InterPro" id="IPR008183">
    <property type="entry name" value="Aldose_1/G6P_1-epimerase"/>
</dbReference>
<evidence type="ECO:0000256" key="3">
    <source>
        <dbReference type="ARBA" id="ARBA00006206"/>
    </source>
</evidence>
<sequence>MENSEGAVTVDARWGELEDGTPVGRWVLDDGVLQVGLVEHGARIQSVLAPDRDGVRADVALGFADLAPYTGKGRSFGATIGRFANRIAGGTFDLDGRTVTVPPTDRGNAIHGGPHPFSEKVWSAHTLDGACGVRFSLLSPDGDNGFPGALSVHVTYRLHEGRLTTEYVATTDATTVVNLTNHAYWNLAGDGSGTVDPHLVRVLADTFLPLEGTGLPTGEFRPVEGTPFDLREAVPVGYRVELDDPQLALGQGFDHCYVLATTPGGTREPSLAAVVTEPVSGRTLEVWTDQPGVQFFTGGSLAGTLVGKAGATYGPRAGLALETQGFPDAPHHPGFPTTVLLAGEEFRSVTELRFSAS</sequence>
<evidence type="ECO:0000256" key="9">
    <source>
        <dbReference type="PIRSR" id="PIRSR005096-1"/>
    </source>
</evidence>
<dbReference type="PIRSF" id="PIRSF005096">
    <property type="entry name" value="GALM"/>
    <property type="match status" value="1"/>
</dbReference>
<keyword evidence="6 8" id="KW-0413">Isomerase</keyword>
<dbReference type="UniPathway" id="UPA00242"/>
<evidence type="ECO:0000256" key="7">
    <source>
        <dbReference type="ARBA" id="ARBA00023277"/>
    </source>
</evidence>
<evidence type="ECO:0000313" key="12">
    <source>
        <dbReference type="EMBL" id="PRY14033.1"/>
    </source>
</evidence>
<comment type="caution">
    <text evidence="12">The sequence shown here is derived from an EMBL/GenBank/DDBJ whole genome shotgun (WGS) entry which is preliminary data.</text>
</comment>
<dbReference type="RefSeq" id="WP_170127283.1">
    <property type="nucleotide sequence ID" value="NZ_PVZF01000007.1"/>
</dbReference>
<dbReference type="NCBIfam" id="NF008277">
    <property type="entry name" value="PRK11055.1"/>
    <property type="match status" value="1"/>
</dbReference>
<evidence type="ECO:0000256" key="5">
    <source>
        <dbReference type="ARBA" id="ARBA00014165"/>
    </source>
</evidence>
<gene>
    <name evidence="12" type="ORF">CLV37_107152</name>
</gene>
<comment type="similarity">
    <text evidence="3 8">Belongs to the aldose epimerase family.</text>
</comment>
<dbReference type="InterPro" id="IPR015443">
    <property type="entry name" value="Aldose_1-epimerase"/>
</dbReference>
<dbReference type="InterPro" id="IPR047215">
    <property type="entry name" value="Galactose_mutarotase-like"/>
</dbReference>
<evidence type="ECO:0000256" key="2">
    <source>
        <dbReference type="ARBA" id="ARBA00005028"/>
    </source>
</evidence>
<dbReference type="SUPFAM" id="SSF74650">
    <property type="entry name" value="Galactose mutarotase-like"/>
    <property type="match status" value="1"/>
</dbReference>
<feature type="active site" description="Proton acceptor" evidence="9">
    <location>
        <position position="322"/>
    </location>
</feature>
<protein>
    <recommendedName>
        <fullName evidence="5 8">Aldose 1-epimerase</fullName>
        <ecNumber evidence="4 8">5.1.3.3</ecNumber>
    </recommendedName>
</protein>
<dbReference type="GO" id="GO:0006006">
    <property type="term" value="P:glucose metabolic process"/>
    <property type="evidence" value="ECO:0007669"/>
    <property type="project" value="TreeGrafter"/>
</dbReference>
<evidence type="ECO:0000256" key="11">
    <source>
        <dbReference type="PIRSR" id="PIRSR005096-3"/>
    </source>
</evidence>
<reference evidence="12 13" key="1">
    <citation type="submission" date="2018-03" db="EMBL/GenBank/DDBJ databases">
        <title>Genomic Encyclopedia of Archaeal and Bacterial Type Strains, Phase II (KMG-II): from individual species to whole genera.</title>
        <authorList>
            <person name="Goeker M."/>
        </authorList>
    </citation>
    <scope>NUCLEOTIDE SEQUENCE [LARGE SCALE GENOMIC DNA]</scope>
    <source>
        <strain evidence="12 13">DSM 19711</strain>
    </source>
</reference>
<feature type="binding site" evidence="11">
    <location>
        <begin position="182"/>
        <end position="184"/>
    </location>
    <ligand>
        <name>beta-D-galactose</name>
        <dbReference type="ChEBI" id="CHEBI:27667"/>
    </ligand>
</feature>
<dbReference type="GO" id="GO:0033499">
    <property type="term" value="P:galactose catabolic process via UDP-galactose, Leloir pathway"/>
    <property type="evidence" value="ECO:0007669"/>
    <property type="project" value="TreeGrafter"/>
</dbReference>
<dbReference type="GO" id="GO:0004034">
    <property type="term" value="F:aldose 1-epimerase activity"/>
    <property type="evidence" value="ECO:0007669"/>
    <property type="project" value="UniProtKB-EC"/>
</dbReference>
<dbReference type="InterPro" id="IPR011013">
    <property type="entry name" value="Gal_mutarotase_sf_dom"/>
</dbReference>
<evidence type="ECO:0000256" key="8">
    <source>
        <dbReference type="PIRNR" id="PIRNR005096"/>
    </source>
</evidence>
<evidence type="ECO:0000256" key="10">
    <source>
        <dbReference type="PIRSR" id="PIRSR005096-2"/>
    </source>
</evidence>
<dbReference type="PANTHER" id="PTHR10091">
    <property type="entry name" value="ALDOSE-1-EPIMERASE"/>
    <property type="match status" value="1"/>
</dbReference>
<comment type="pathway">
    <text evidence="2 8">Carbohydrate metabolism; hexose metabolism.</text>
</comment>
<dbReference type="InterPro" id="IPR014718">
    <property type="entry name" value="GH-type_carb-bd"/>
</dbReference>
<dbReference type="PANTHER" id="PTHR10091:SF0">
    <property type="entry name" value="GALACTOSE MUTAROTASE"/>
    <property type="match status" value="1"/>
</dbReference>
<dbReference type="Gene3D" id="2.70.98.10">
    <property type="match status" value="1"/>
</dbReference>
<accession>A0A2T0R2Q3</accession>
<evidence type="ECO:0000256" key="1">
    <source>
        <dbReference type="ARBA" id="ARBA00001614"/>
    </source>
</evidence>
<evidence type="ECO:0000313" key="13">
    <source>
        <dbReference type="Proteomes" id="UP000238083"/>
    </source>
</evidence>
<organism evidence="12 13">
    <name type="scientific">Kineococcus rhizosphaerae</name>
    <dbReference type="NCBI Taxonomy" id="559628"/>
    <lineage>
        <taxon>Bacteria</taxon>
        <taxon>Bacillati</taxon>
        <taxon>Actinomycetota</taxon>
        <taxon>Actinomycetes</taxon>
        <taxon>Kineosporiales</taxon>
        <taxon>Kineosporiaceae</taxon>
        <taxon>Kineococcus</taxon>
    </lineage>
</organism>
<feature type="active site" description="Proton donor" evidence="9">
    <location>
        <position position="182"/>
    </location>
</feature>
<dbReference type="AlphaFoldDB" id="A0A2T0R2Q3"/>
<feature type="binding site" evidence="10">
    <location>
        <position position="254"/>
    </location>
    <ligand>
        <name>beta-D-galactose</name>
        <dbReference type="ChEBI" id="CHEBI:27667"/>
    </ligand>
</feature>
<keyword evidence="7 8" id="KW-0119">Carbohydrate metabolism</keyword>
<dbReference type="PROSITE" id="PS00545">
    <property type="entry name" value="ALDOSE_1_EPIMERASE"/>
    <property type="match status" value="1"/>
</dbReference>
<name>A0A2T0R2Q3_9ACTN</name>
<proteinExistence type="inferred from homology"/>
<dbReference type="CDD" id="cd09019">
    <property type="entry name" value="galactose_mutarotase_like"/>
    <property type="match status" value="1"/>
</dbReference>
<dbReference type="Pfam" id="PF01263">
    <property type="entry name" value="Aldose_epim"/>
    <property type="match status" value="1"/>
</dbReference>